<dbReference type="EMBL" id="JACCBT010000001">
    <property type="protein sequence ID" value="NYE14721.1"/>
    <property type="molecule type" value="Genomic_DNA"/>
</dbReference>
<reference evidence="2 3" key="1">
    <citation type="submission" date="2020-07" db="EMBL/GenBank/DDBJ databases">
        <title>Sequencing the genomes of 1000 actinobacteria strains.</title>
        <authorList>
            <person name="Klenk H.-P."/>
        </authorList>
    </citation>
    <scope>NUCLEOTIDE SEQUENCE [LARGE SCALE GENOMIC DNA]</scope>
    <source>
        <strain evidence="2 3">DSM 43461</strain>
    </source>
</reference>
<feature type="region of interest" description="Disordered" evidence="1">
    <location>
        <begin position="1"/>
        <end position="101"/>
    </location>
</feature>
<sequence length="456" mass="49363">MSDPEPPRPKLPPKLDEPPYPLPAANPDLDLDAVTAPALDARPGGAAPGDALAGATTAENTAAEDTTADPADEPPPVTVMSEDPGPASPHRPRVPGPPDGPDRTMVCPYCLSEFDWNSAPLVDRTVDGEEIALTREPGESDVRWRTRTMHAWRVCEATGKDHFVPASLGGMTVLIVGMVGTSGSGKSHLLAAMTEELDQSALKISHRLDVLPLDPRLQRELFARNRFDLLRDRKPLPVTRRALSPEFTCAYRITSGHTGEQYALLIFDVPGEIFSQGHTRDDTPFMSIADGLIFVADGTELDVRHGRHTGDPGFTAVLSHIDHVRGGQGREFLPLPAALVIAKSDTLRAFKEVDRWLDRRDDLELGTVEAESEDAYALLRSRGAGSWLVPVQKCEDATLHFASATGVGVDMESGEYPEQSFRRQRVLRPLLSLLAMKGVLPRAVLGAPADREGVAS</sequence>
<dbReference type="InterPro" id="IPR027417">
    <property type="entry name" value="P-loop_NTPase"/>
</dbReference>
<feature type="compositionally biased region" description="Basic and acidic residues" evidence="1">
    <location>
        <begin position="1"/>
        <end position="17"/>
    </location>
</feature>
<organism evidence="2 3">
    <name type="scientific">Actinomadura citrea</name>
    <dbReference type="NCBI Taxonomy" id="46158"/>
    <lineage>
        <taxon>Bacteria</taxon>
        <taxon>Bacillati</taxon>
        <taxon>Actinomycetota</taxon>
        <taxon>Actinomycetes</taxon>
        <taxon>Streptosporangiales</taxon>
        <taxon>Thermomonosporaceae</taxon>
        <taxon>Actinomadura</taxon>
    </lineage>
</organism>
<proteinExistence type="predicted"/>
<evidence type="ECO:0000313" key="3">
    <source>
        <dbReference type="Proteomes" id="UP000591272"/>
    </source>
</evidence>
<feature type="compositionally biased region" description="Low complexity" evidence="1">
    <location>
        <begin position="36"/>
        <end position="65"/>
    </location>
</feature>
<gene>
    <name evidence="2" type="ORF">BJ999_005017</name>
</gene>
<name>A0A7Y9KER8_9ACTN</name>
<dbReference type="Proteomes" id="UP000591272">
    <property type="component" value="Unassembled WGS sequence"/>
</dbReference>
<comment type="caution">
    <text evidence="2">The sequence shown here is derived from an EMBL/GenBank/DDBJ whole genome shotgun (WGS) entry which is preliminary data.</text>
</comment>
<dbReference type="SUPFAM" id="SSF52540">
    <property type="entry name" value="P-loop containing nucleoside triphosphate hydrolases"/>
    <property type="match status" value="1"/>
</dbReference>
<dbReference type="RefSeq" id="WP_179835549.1">
    <property type="nucleotide sequence ID" value="NZ_BMRD01000010.1"/>
</dbReference>
<evidence type="ECO:0000256" key="1">
    <source>
        <dbReference type="SAM" id="MobiDB-lite"/>
    </source>
</evidence>
<accession>A0A7Y9KER8</accession>
<feature type="compositionally biased region" description="Pro residues" evidence="1">
    <location>
        <begin position="86"/>
        <end position="99"/>
    </location>
</feature>
<keyword evidence="3" id="KW-1185">Reference proteome</keyword>
<dbReference type="AlphaFoldDB" id="A0A7Y9KER8"/>
<evidence type="ECO:0000313" key="2">
    <source>
        <dbReference type="EMBL" id="NYE14721.1"/>
    </source>
</evidence>
<protein>
    <submittedName>
        <fullName evidence="2">Uncharacterized protein</fullName>
    </submittedName>
</protein>